<dbReference type="RefSeq" id="WP_185956139.1">
    <property type="nucleotide sequence ID" value="NZ_FXTI01000004.1"/>
</dbReference>
<gene>
    <name evidence="1" type="ORF">SAMN06264849_104166</name>
</gene>
<keyword evidence="2" id="KW-1185">Reference proteome</keyword>
<proteinExistence type="predicted"/>
<evidence type="ECO:0000313" key="1">
    <source>
        <dbReference type="EMBL" id="SMO62440.1"/>
    </source>
</evidence>
<evidence type="ECO:0000313" key="2">
    <source>
        <dbReference type="Proteomes" id="UP000315636"/>
    </source>
</evidence>
<dbReference type="EMBL" id="FXTI01000004">
    <property type="protein sequence ID" value="SMO62440.1"/>
    <property type="molecule type" value="Genomic_DNA"/>
</dbReference>
<dbReference type="Proteomes" id="UP000315636">
    <property type="component" value="Unassembled WGS sequence"/>
</dbReference>
<name>A0A521CUV5_9BACL</name>
<dbReference type="AlphaFoldDB" id="A0A521CUV5"/>
<organism evidence="1 2">
    <name type="scientific">Melghirimyces algeriensis</name>
    <dbReference type="NCBI Taxonomy" id="910412"/>
    <lineage>
        <taxon>Bacteria</taxon>
        <taxon>Bacillati</taxon>
        <taxon>Bacillota</taxon>
        <taxon>Bacilli</taxon>
        <taxon>Bacillales</taxon>
        <taxon>Thermoactinomycetaceae</taxon>
        <taxon>Melghirimyces</taxon>
    </lineage>
</organism>
<protein>
    <submittedName>
        <fullName evidence="1">Uncharacterized protein</fullName>
    </submittedName>
</protein>
<accession>A0A521CUV5</accession>
<reference evidence="1 2" key="1">
    <citation type="submission" date="2017-05" db="EMBL/GenBank/DDBJ databases">
        <authorList>
            <person name="Varghese N."/>
            <person name="Submissions S."/>
        </authorList>
    </citation>
    <scope>NUCLEOTIDE SEQUENCE [LARGE SCALE GENOMIC DNA]</scope>
    <source>
        <strain evidence="1 2">DSM 45474</strain>
    </source>
</reference>
<sequence length="122" mass="13886">MIHFPAADIFIGGYEKEEQQPHPFVAIDFDSLDEAESAIDRLNQFHDLGLKITPSPEGELQVKIFSESGVICEEEVWKDEMWLIFMQYIQQGENVLLGVSVDRDILQNSLTSLPLESVCIKM</sequence>